<organism evidence="1">
    <name type="scientific">Eucalyptus grandis</name>
    <name type="common">Flooded gum</name>
    <dbReference type="NCBI Taxonomy" id="71139"/>
    <lineage>
        <taxon>Eukaryota</taxon>
        <taxon>Viridiplantae</taxon>
        <taxon>Streptophyta</taxon>
        <taxon>Embryophyta</taxon>
        <taxon>Tracheophyta</taxon>
        <taxon>Spermatophyta</taxon>
        <taxon>Magnoliopsida</taxon>
        <taxon>eudicotyledons</taxon>
        <taxon>Gunneridae</taxon>
        <taxon>Pentapetalae</taxon>
        <taxon>rosids</taxon>
        <taxon>malvids</taxon>
        <taxon>Myrtales</taxon>
        <taxon>Myrtaceae</taxon>
        <taxon>Myrtoideae</taxon>
        <taxon>Eucalypteae</taxon>
        <taxon>Eucalyptus</taxon>
    </lineage>
</organism>
<proteinExistence type="predicted"/>
<sequence length="40" mass="4764">NMWYQLSMHSHSHAKLSWLFPISTLQQSQLKLPNEKALRI</sequence>
<reference evidence="1" key="1">
    <citation type="submission" date="2013-07" db="EMBL/GenBank/DDBJ databases">
        <title>The genome of Eucalyptus grandis.</title>
        <authorList>
            <person name="Schmutz J."/>
            <person name="Hayes R."/>
            <person name="Myburg A."/>
            <person name="Tuskan G."/>
            <person name="Grattapaglia D."/>
            <person name="Rokhsar D.S."/>
        </authorList>
    </citation>
    <scope>NUCLEOTIDE SEQUENCE</scope>
    <source>
        <tissue evidence="1">Leaf extractions</tissue>
    </source>
</reference>
<protein>
    <submittedName>
        <fullName evidence="1">Uncharacterized protein</fullName>
    </submittedName>
</protein>
<dbReference type="EMBL" id="KK198763">
    <property type="protein sequence ID" value="KCW46641.1"/>
    <property type="molecule type" value="Genomic_DNA"/>
</dbReference>
<dbReference type="AlphaFoldDB" id="A0A058ZZ36"/>
<dbReference type="InParanoid" id="A0A058ZZ36"/>
<dbReference type="Gramene" id="KCW46641">
    <property type="protein sequence ID" value="KCW46641"/>
    <property type="gene ID" value="EUGRSUZ_K004532"/>
</dbReference>
<gene>
    <name evidence="1" type="ORF">EUGRSUZ_K004532</name>
</gene>
<accession>A0A058ZZ36</accession>
<name>A0A058ZZ36_EUCGR</name>
<evidence type="ECO:0000313" key="1">
    <source>
        <dbReference type="EMBL" id="KCW46641.1"/>
    </source>
</evidence>
<feature type="non-terminal residue" evidence="1">
    <location>
        <position position="1"/>
    </location>
</feature>